<dbReference type="AlphaFoldDB" id="A0A9Q5N531"/>
<dbReference type="OrthoDB" id="20900at2759"/>
<dbReference type="EMBL" id="LNZH02000213">
    <property type="protein sequence ID" value="OCB84843.1"/>
    <property type="molecule type" value="Genomic_DNA"/>
</dbReference>
<dbReference type="PANTHER" id="PTHR34105">
    <property type="entry name" value="PROLINE-, GLUTAMIC ACID- AND LEUCINE-RICH PROTEIN 1"/>
    <property type="match status" value="1"/>
</dbReference>
<evidence type="ECO:0000256" key="2">
    <source>
        <dbReference type="ARBA" id="ARBA00010511"/>
    </source>
</evidence>
<dbReference type="InterPro" id="IPR016024">
    <property type="entry name" value="ARM-type_fold"/>
</dbReference>
<evidence type="ECO:0000256" key="1">
    <source>
        <dbReference type="ARBA" id="ARBA00004123"/>
    </source>
</evidence>
<dbReference type="GO" id="GO:0006364">
    <property type="term" value="P:rRNA processing"/>
    <property type="evidence" value="ECO:0007669"/>
    <property type="project" value="TreeGrafter"/>
</dbReference>
<evidence type="ECO:0000313" key="8">
    <source>
        <dbReference type="Proteomes" id="UP000757232"/>
    </source>
</evidence>
<name>A0A9Q5N531_SANBA</name>
<evidence type="ECO:0000313" key="7">
    <source>
        <dbReference type="EMBL" id="OCB84843.1"/>
    </source>
</evidence>
<dbReference type="PANTHER" id="PTHR34105:SF1">
    <property type="entry name" value="PROLINE-, GLUTAMIC ACID- AND LEUCINE-RICH PROTEIN 1"/>
    <property type="match status" value="1"/>
</dbReference>
<dbReference type="InterPro" id="IPR012583">
    <property type="entry name" value="RIX1_N"/>
</dbReference>
<evidence type="ECO:0000256" key="3">
    <source>
        <dbReference type="ARBA" id="ARBA00021502"/>
    </source>
</evidence>
<reference evidence="7" key="1">
    <citation type="submission" date="2016-06" db="EMBL/GenBank/DDBJ databases">
        <title>Draft Genome sequence of the fungus Inonotus baumii.</title>
        <authorList>
            <person name="Zhu H."/>
            <person name="Lin W."/>
        </authorList>
    </citation>
    <scope>NUCLEOTIDE SEQUENCE</scope>
    <source>
        <strain evidence="7">821</strain>
    </source>
</reference>
<sequence length="773" mass="84489">MANADLLQTILQLHICTDSAAVSNLPLVVNALSSTSLESSPHLAKWTNRINSLIHSREPGARWAGITLALHTSRLSRNTLISNAQNWVSVVLPILSRNESLAIWKVSIRLVAFIFTSTINLAEFQRHVVTPNIPKFSSALLSLSEKQSEEELKVLCLDTLATMIPLYPSLHRQMASNLSTASLNLLNGRHTFTPAVIVSSASRLHACLHITGGKVGATTLWRKSVDETIIFCSATLAALRSAYATENQTVPPQTDPLVSVPLNLDRLYCGVELLCHLLQAKVERPVIIPLYSLVTLCVTMLRVTKDGVFRADVDPSLRSMEAAVVPSILELGCSLTACLAKCAQNRLAPHLTRVLSALVAQIEQSTSRTERISTIKLLPALLGSCFPSHEPLVCGRIIKRVLPTIASLLSEKAAEETMATVDVGSKKGKKRARGYEGDEVFKVGKNLLCESAEDAVHVLAALDALLYLLRVPKIPAYLQSLSSRLLLSLLLLLPKLPANAVAHDPGTKGSILRRVKVTCIEFMGRSSAVLCKSLPLVASTIAEEDASANETVDSSNQNGQLLDLMLHPRLPPLLRPLPALDAVALWQTEEGMEEHNTRESLRLRSASEILHTDGESRDMDDVKLVRATNDAQQIIRPENQSEQNNMPVHPPGEQPLAPIVLPAAPLVVQPTPVPTSPPRQDVQPNAILIDSRTDDAAQETIRPVTPLKPEHRGQQLPETQLVQQPDTKPIQQQPHRPSETFRMVMDGEDDEEDEEDIEMPVLDPASPTDSEME</sequence>
<feature type="region of interest" description="Disordered" evidence="5">
    <location>
        <begin position="703"/>
        <end position="773"/>
    </location>
</feature>
<feature type="compositionally biased region" description="Acidic residues" evidence="5">
    <location>
        <begin position="746"/>
        <end position="758"/>
    </location>
</feature>
<gene>
    <name evidence="7" type="ORF">A7U60_g8064</name>
</gene>
<dbReference type="GO" id="GO:0005634">
    <property type="term" value="C:nucleus"/>
    <property type="evidence" value="ECO:0007669"/>
    <property type="project" value="UniProtKB-SubCell"/>
</dbReference>
<protein>
    <recommendedName>
        <fullName evidence="3">Pre-rRNA-processing protein RIX1</fullName>
    </recommendedName>
</protein>
<evidence type="ECO:0000259" key="6">
    <source>
        <dbReference type="Pfam" id="PF08167"/>
    </source>
</evidence>
<dbReference type="Pfam" id="PF08167">
    <property type="entry name" value="RIX1"/>
    <property type="match status" value="1"/>
</dbReference>
<dbReference type="Proteomes" id="UP000757232">
    <property type="component" value="Unassembled WGS sequence"/>
</dbReference>
<evidence type="ECO:0000256" key="4">
    <source>
        <dbReference type="ARBA" id="ARBA00023242"/>
    </source>
</evidence>
<comment type="caution">
    <text evidence="7">The sequence shown here is derived from an EMBL/GenBank/DDBJ whole genome shotgun (WGS) entry which is preliminary data.</text>
</comment>
<comment type="similarity">
    <text evidence="2">Belongs to the RIX1/PELP1 family.</text>
</comment>
<proteinExistence type="inferred from homology"/>
<feature type="compositionally biased region" description="Polar residues" evidence="5">
    <location>
        <begin position="716"/>
        <end position="735"/>
    </location>
</feature>
<feature type="domain" description="Pre-rRNA-processing protein RIX1 N-terminal" evidence="6">
    <location>
        <begin position="17"/>
        <end position="188"/>
    </location>
</feature>
<evidence type="ECO:0000256" key="5">
    <source>
        <dbReference type="SAM" id="MobiDB-lite"/>
    </source>
</evidence>
<organism evidence="7 8">
    <name type="scientific">Sanghuangporus baumii</name>
    <name type="common">Phellinus baumii</name>
    <dbReference type="NCBI Taxonomy" id="108892"/>
    <lineage>
        <taxon>Eukaryota</taxon>
        <taxon>Fungi</taxon>
        <taxon>Dikarya</taxon>
        <taxon>Basidiomycota</taxon>
        <taxon>Agaricomycotina</taxon>
        <taxon>Agaricomycetes</taxon>
        <taxon>Hymenochaetales</taxon>
        <taxon>Hymenochaetaceae</taxon>
        <taxon>Sanghuangporus</taxon>
    </lineage>
</organism>
<keyword evidence="8" id="KW-1185">Reference proteome</keyword>
<accession>A0A9Q5N531</accession>
<dbReference type="SUPFAM" id="SSF48371">
    <property type="entry name" value="ARM repeat"/>
    <property type="match status" value="1"/>
</dbReference>
<comment type="subcellular location">
    <subcellularLocation>
        <location evidence="1">Nucleus</location>
    </subcellularLocation>
</comment>
<keyword evidence="4" id="KW-0539">Nucleus</keyword>